<dbReference type="Pfam" id="PF00027">
    <property type="entry name" value="cNMP_binding"/>
    <property type="match status" value="1"/>
</dbReference>
<dbReference type="SMART" id="SM00100">
    <property type="entry name" value="cNMP"/>
    <property type="match status" value="1"/>
</dbReference>
<dbReference type="InterPro" id="IPR000595">
    <property type="entry name" value="cNMP-bd_dom"/>
</dbReference>
<sequence>MSIKEEILHSIGATEQEYSPGDYIFRESGTPQFYYQVITGDVKLNNYNSDGKEFIQNILSREDALGESMLFIEKLYPMNAIALTKCTIIKVCKNTLLHFFEKNPMLYLEICKSLSEHLYRKFVLMQKISCHNAAERLKEVMELMKQQQTNQEPFTYEVPITRQQLASLTGLCVETTIRTIKKMEREKMLRIKNRKILF</sequence>
<evidence type="ECO:0000256" key="1">
    <source>
        <dbReference type="ARBA" id="ARBA00023015"/>
    </source>
</evidence>
<dbReference type="CDD" id="cd00038">
    <property type="entry name" value="CAP_ED"/>
    <property type="match status" value="1"/>
</dbReference>
<dbReference type="SUPFAM" id="SSF51206">
    <property type="entry name" value="cAMP-binding domain-like"/>
    <property type="match status" value="1"/>
</dbReference>
<dbReference type="PANTHER" id="PTHR24567">
    <property type="entry name" value="CRP FAMILY TRANSCRIPTIONAL REGULATORY PROTEIN"/>
    <property type="match status" value="1"/>
</dbReference>
<dbReference type="Proteomes" id="UP001073122">
    <property type="component" value="Unassembled WGS sequence"/>
</dbReference>
<dbReference type="InterPro" id="IPR036390">
    <property type="entry name" value="WH_DNA-bd_sf"/>
</dbReference>
<evidence type="ECO:0000259" key="4">
    <source>
        <dbReference type="PROSITE" id="PS50042"/>
    </source>
</evidence>
<keyword evidence="7" id="KW-1185">Reference proteome</keyword>
<evidence type="ECO:0000313" key="6">
    <source>
        <dbReference type="EMBL" id="MCX8526435.1"/>
    </source>
</evidence>
<dbReference type="PANTHER" id="PTHR24567:SF28">
    <property type="entry name" value="LISTERIOLYSIN REGULATORY PROTEIN"/>
    <property type="match status" value="1"/>
</dbReference>
<protein>
    <submittedName>
        <fullName evidence="6">Crp/Fnr family transcriptional regulator</fullName>
    </submittedName>
</protein>
<dbReference type="Gene3D" id="2.60.120.10">
    <property type="entry name" value="Jelly Rolls"/>
    <property type="match status" value="1"/>
</dbReference>
<reference evidence="6" key="1">
    <citation type="submission" date="2022-10" db="EMBL/GenBank/DDBJ databases">
        <title>Chryseobacterium sp. nov., a novel bacterial species.</title>
        <authorList>
            <person name="Cao Y."/>
        </authorList>
    </citation>
    <scope>NUCLEOTIDE SEQUENCE</scope>
    <source>
        <strain evidence="6">CCTCC AB2015118</strain>
    </source>
</reference>
<feature type="domain" description="HTH crp-type" evidence="5">
    <location>
        <begin position="131"/>
        <end position="198"/>
    </location>
</feature>
<keyword evidence="1" id="KW-0805">Transcription regulation</keyword>
<keyword evidence="2" id="KW-0238">DNA-binding</keyword>
<name>A0ABT3XXR1_9FLAO</name>
<accession>A0ABT3XXR1</accession>
<dbReference type="InterPro" id="IPR012318">
    <property type="entry name" value="HTH_CRP"/>
</dbReference>
<dbReference type="PRINTS" id="PR00034">
    <property type="entry name" value="HTHCRP"/>
</dbReference>
<evidence type="ECO:0000256" key="2">
    <source>
        <dbReference type="ARBA" id="ARBA00023125"/>
    </source>
</evidence>
<dbReference type="PROSITE" id="PS51063">
    <property type="entry name" value="HTH_CRP_2"/>
    <property type="match status" value="1"/>
</dbReference>
<feature type="domain" description="Cyclic nucleotide-binding" evidence="4">
    <location>
        <begin position="15"/>
        <end position="96"/>
    </location>
</feature>
<dbReference type="InterPro" id="IPR018490">
    <property type="entry name" value="cNMP-bd_dom_sf"/>
</dbReference>
<dbReference type="SUPFAM" id="SSF46785">
    <property type="entry name" value="Winged helix' DNA-binding domain"/>
    <property type="match status" value="1"/>
</dbReference>
<dbReference type="InterPro" id="IPR014710">
    <property type="entry name" value="RmlC-like_jellyroll"/>
</dbReference>
<dbReference type="EMBL" id="JAOVZW010000034">
    <property type="protein sequence ID" value="MCX8526435.1"/>
    <property type="molecule type" value="Genomic_DNA"/>
</dbReference>
<gene>
    <name evidence="6" type="ORF">OF897_21180</name>
</gene>
<evidence type="ECO:0000313" key="7">
    <source>
        <dbReference type="Proteomes" id="UP001073122"/>
    </source>
</evidence>
<proteinExistence type="predicted"/>
<evidence type="ECO:0000259" key="5">
    <source>
        <dbReference type="PROSITE" id="PS51063"/>
    </source>
</evidence>
<dbReference type="RefSeq" id="WP_267267663.1">
    <property type="nucleotide sequence ID" value="NZ_JAOVZW010000034.1"/>
</dbReference>
<dbReference type="PROSITE" id="PS50042">
    <property type="entry name" value="CNMP_BINDING_3"/>
    <property type="match status" value="1"/>
</dbReference>
<comment type="caution">
    <text evidence="6">The sequence shown here is derived from an EMBL/GenBank/DDBJ whole genome shotgun (WGS) entry which is preliminary data.</text>
</comment>
<dbReference type="InterPro" id="IPR050397">
    <property type="entry name" value="Env_Response_Regulators"/>
</dbReference>
<dbReference type="Pfam" id="PF13545">
    <property type="entry name" value="HTH_Crp_2"/>
    <property type="match status" value="1"/>
</dbReference>
<evidence type="ECO:0000256" key="3">
    <source>
        <dbReference type="ARBA" id="ARBA00023163"/>
    </source>
</evidence>
<organism evidence="6 7">
    <name type="scientific">Chryseobacterium formosus</name>
    <dbReference type="NCBI Taxonomy" id="1537363"/>
    <lineage>
        <taxon>Bacteria</taxon>
        <taxon>Pseudomonadati</taxon>
        <taxon>Bacteroidota</taxon>
        <taxon>Flavobacteriia</taxon>
        <taxon>Flavobacteriales</taxon>
        <taxon>Weeksellaceae</taxon>
        <taxon>Chryseobacterium group</taxon>
        <taxon>Chryseobacterium</taxon>
    </lineage>
</organism>
<keyword evidence="3" id="KW-0804">Transcription</keyword>